<name>A0ABX8LL09_9BACT</name>
<dbReference type="PANTHER" id="PTHR42956">
    <property type="entry name" value="NITROGENASE IRON-MOLYBDENUM COFACTOR BIOSYNTHESIS PROTEIN NIFE"/>
    <property type="match status" value="1"/>
</dbReference>
<dbReference type="InterPro" id="IPR000510">
    <property type="entry name" value="Nase/OxRdtase_comp1"/>
</dbReference>
<evidence type="ECO:0000259" key="1">
    <source>
        <dbReference type="Pfam" id="PF00148"/>
    </source>
</evidence>
<reference evidence="2 3" key="1">
    <citation type="submission" date="2021-06" db="EMBL/GenBank/DDBJ databases">
        <title>Gemonas diversity in paddy soil.</title>
        <authorList>
            <person name="Liu G."/>
        </authorList>
    </citation>
    <scope>NUCLEOTIDE SEQUENCE [LARGE SCALE GENOMIC DNA]</scope>
    <source>
        <strain evidence="2 3">RG2</strain>
    </source>
</reference>
<dbReference type="PANTHER" id="PTHR42956:SF1">
    <property type="entry name" value="NITROGENASE IRON-MOLYBDENUM COFACTOR BIOSYNTHESIS PROTEIN NIFE"/>
    <property type="match status" value="1"/>
</dbReference>
<dbReference type="EMBL" id="CP077683">
    <property type="protein sequence ID" value="QXE91390.1"/>
    <property type="molecule type" value="Genomic_DNA"/>
</dbReference>
<dbReference type="Proteomes" id="UP000683559">
    <property type="component" value="Chromosome"/>
</dbReference>
<organism evidence="2 3">
    <name type="scientific">Geomonas subterranea</name>
    <dbReference type="NCBI Taxonomy" id="2847989"/>
    <lineage>
        <taxon>Bacteria</taxon>
        <taxon>Pseudomonadati</taxon>
        <taxon>Thermodesulfobacteriota</taxon>
        <taxon>Desulfuromonadia</taxon>
        <taxon>Geobacterales</taxon>
        <taxon>Geobacteraceae</taxon>
        <taxon>Geomonas</taxon>
    </lineage>
</organism>
<evidence type="ECO:0000313" key="2">
    <source>
        <dbReference type="EMBL" id="QXE91390.1"/>
    </source>
</evidence>
<protein>
    <recommendedName>
        <fullName evidence="1">Nitrogenase/oxidoreductase component 1 domain-containing protein</fullName>
    </recommendedName>
</protein>
<evidence type="ECO:0000313" key="3">
    <source>
        <dbReference type="Proteomes" id="UP000683559"/>
    </source>
</evidence>
<dbReference type="Pfam" id="PF00148">
    <property type="entry name" value="Oxidored_nitro"/>
    <property type="match status" value="1"/>
</dbReference>
<proteinExistence type="predicted"/>
<sequence length="445" mass="48807">MSSHIERPRYQCALGGALVTINSIDRAVAIVHAAPGCAASADGAATVGGGYWGTTETDGRATPSTNIVEREVIFGGEERLAEQIAATLEVVDADLYAVITGCMTDIIGDDVRSVVSEFQRQGKPVIVAETGGFKGDSTVGADFIWEAIFSQFVAKGLPKDARRVNLFGFVPAQDVFWRGNLLELKRLLGLLGIEANTFLTPQDRLKELKEASRASLNIVFSDVHGVKPAKLFEELHGTPFVTEPLPIGPTATEAFLRRIASLLKVDEETAEFAIAQEKAYYYSFINPMTDLVNDQDFQRFGIVIGNANYSYAVTRFISEDLGWLPYLAAVTDLLHDDQQQAVIERLETLPADYRPKVIFETDTDRITARLQEILEQEEDPYGNPIHPAFVIGSNLDRPLAAGIKAGFWGVSYPITNRIVTDQFYVGFRGGLRLATELISVLVANR</sequence>
<dbReference type="InterPro" id="IPR049939">
    <property type="entry name" value="NifE-like"/>
</dbReference>
<accession>A0ABX8LL09</accession>
<dbReference type="RefSeq" id="WP_217287975.1">
    <property type="nucleotide sequence ID" value="NZ_CP077683.1"/>
</dbReference>
<keyword evidence="3" id="KW-1185">Reference proteome</keyword>
<feature type="domain" description="Nitrogenase/oxidoreductase component 1" evidence="1">
    <location>
        <begin position="12"/>
        <end position="440"/>
    </location>
</feature>
<gene>
    <name evidence="2" type="ORF">KP001_02260</name>
</gene>